<comment type="similarity">
    <text evidence="12">Belongs to the reelin family.</text>
</comment>
<dbReference type="GO" id="GO:0007155">
    <property type="term" value="P:cell adhesion"/>
    <property type="evidence" value="ECO:0007669"/>
    <property type="project" value="UniProtKB-KW"/>
</dbReference>
<evidence type="ECO:0000313" key="16">
    <source>
        <dbReference type="EMBL" id="CDQ75629.1"/>
    </source>
</evidence>
<name>A0A060XE88_ONCMY</name>
<keyword evidence="6" id="KW-0479">Metal-binding</keyword>
<keyword evidence="11" id="KW-0130">Cell adhesion</keyword>
<evidence type="ECO:0000256" key="13">
    <source>
        <dbReference type="ARBA" id="ARBA00023900"/>
    </source>
</evidence>
<evidence type="ECO:0000256" key="12">
    <source>
        <dbReference type="ARBA" id="ARBA00023773"/>
    </source>
</evidence>
<dbReference type="AlphaFoldDB" id="A0A060XE88"/>
<evidence type="ECO:0000256" key="10">
    <source>
        <dbReference type="ARBA" id="ARBA00022837"/>
    </source>
</evidence>
<dbReference type="GO" id="GO:0070325">
    <property type="term" value="F:lipoprotein particle receptor binding"/>
    <property type="evidence" value="ECO:0007669"/>
    <property type="project" value="InterPro"/>
</dbReference>
<dbReference type="InterPro" id="IPR034968">
    <property type="entry name" value="Reelin"/>
</dbReference>
<dbReference type="GO" id="GO:0001764">
    <property type="term" value="P:neuron migration"/>
    <property type="evidence" value="ECO:0007669"/>
    <property type="project" value="InterPro"/>
</dbReference>
<sequence>MALVFERDGERKMCTPYLDTTSFGNLRFYFTMGGGECDPGESHENDVILFGRSEGRRDLVLLDTLPYSSYRTPSVVSVALSTDLQTPITQFCLEQRAHGGANRHVWAVDFMQLLPVLPGTHTHVAQFSINLGCGSYQPANR</sequence>
<reference evidence="16" key="1">
    <citation type="journal article" date="2014" name="Nat. Commun.">
        <title>The rainbow trout genome provides novel insights into evolution after whole-genome duplication in vertebrates.</title>
        <authorList>
            <person name="Berthelot C."/>
            <person name="Brunet F."/>
            <person name="Chalopin D."/>
            <person name="Juanchich A."/>
            <person name="Bernard M."/>
            <person name="Noel B."/>
            <person name="Bento P."/>
            <person name="Da Silva C."/>
            <person name="Labadie K."/>
            <person name="Alberti A."/>
            <person name="Aury J.M."/>
            <person name="Louis A."/>
            <person name="Dehais P."/>
            <person name="Bardou P."/>
            <person name="Montfort J."/>
            <person name="Klopp C."/>
            <person name="Cabau C."/>
            <person name="Gaspin C."/>
            <person name="Thorgaard G.H."/>
            <person name="Boussaha M."/>
            <person name="Quillet E."/>
            <person name="Guyomard R."/>
            <person name="Galiana D."/>
            <person name="Bobe J."/>
            <person name="Volff J.N."/>
            <person name="Genet C."/>
            <person name="Wincker P."/>
            <person name="Jaillon O."/>
            <person name="Roest Crollius H."/>
            <person name="Guiguen Y."/>
        </authorList>
    </citation>
    <scope>NUCLEOTIDE SEQUENCE [LARGE SCALE GENOMIC DNA]</scope>
</reference>
<dbReference type="GO" id="GO:0007417">
    <property type="term" value="P:central nervous system development"/>
    <property type="evidence" value="ECO:0007669"/>
    <property type="project" value="InterPro"/>
</dbReference>
<organism evidence="16 17">
    <name type="scientific">Oncorhynchus mykiss</name>
    <name type="common">Rainbow trout</name>
    <name type="synonym">Salmo gairdneri</name>
    <dbReference type="NCBI Taxonomy" id="8022"/>
    <lineage>
        <taxon>Eukaryota</taxon>
        <taxon>Metazoa</taxon>
        <taxon>Chordata</taxon>
        <taxon>Craniata</taxon>
        <taxon>Vertebrata</taxon>
        <taxon>Euteleostomi</taxon>
        <taxon>Actinopterygii</taxon>
        <taxon>Neopterygii</taxon>
        <taxon>Teleostei</taxon>
        <taxon>Protacanthopterygii</taxon>
        <taxon>Salmoniformes</taxon>
        <taxon>Salmonidae</taxon>
        <taxon>Salmoninae</taxon>
        <taxon>Oncorhynchus</taxon>
    </lineage>
</organism>
<reference evidence="16" key="2">
    <citation type="submission" date="2014-03" db="EMBL/GenBank/DDBJ databases">
        <authorList>
            <person name="Genoscope - CEA"/>
        </authorList>
    </citation>
    <scope>NUCLEOTIDE SEQUENCE</scope>
</reference>
<dbReference type="GO" id="GO:0008236">
    <property type="term" value="F:serine-type peptidase activity"/>
    <property type="evidence" value="ECO:0007669"/>
    <property type="project" value="UniProtKB-KW"/>
</dbReference>
<dbReference type="PANTHER" id="PTHR11841:SF1">
    <property type="entry name" value="REELIN"/>
    <property type="match status" value="1"/>
</dbReference>
<evidence type="ECO:0000256" key="1">
    <source>
        <dbReference type="ARBA" id="ARBA00004498"/>
    </source>
</evidence>
<evidence type="ECO:0000256" key="15">
    <source>
        <dbReference type="ARBA" id="ARBA00046064"/>
    </source>
</evidence>
<dbReference type="Gene3D" id="2.60.120.260">
    <property type="entry name" value="Galactose-binding domain-like"/>
    <property type="match status" value="1"/>
</dbReference>
<dbReference type="GO" id="GO:0046872">
    <property type="term" value="F:metal ion binding"/>
    <property type="evidence" value="ECO:0007669"/>
    <property type="project" value="UniProtKB-KW"/>
</dbReference>
<proteinExistence type="inferred from homology"/>
<dbReference type="STRING" id="8022.A0A060XE88"/>
<evidence type="ECO:0000256" key="11">
    <source>
        <dbReference type="ARBA" id="ARBA00022889"/>
    </source>
</evidence>
<keyword evidence="9" id="KW-0862">Zinc</keyword>
<dbReference type="InterPro" id="IPR049419">
    <property type="entry name" value="Reelin_subrepeat-B"/>
</dbReference>
<evidence type="ECO:0000256" key="8">
    <source>
        <dbReference type="ARBA" id="ARBA00022825"/>
    </source>
</evidence>
<keyword evidence="10" id="KW-0106">Calcium</keyword>
<evidence type="ECO:0000313" key="17">
    <source>
        <dbReference type="Proteomes" id="UP000193380"/>
    </source>
</evidence>
<evidence type="ECO:0000256" key="6">
    <source>
        <dbReference type="ARBA" id="ARBA00022723"/>
    </source>
</evidence>
<evidence type="ECO:0000256" key="3">
    <source>
        <dbReference type="ARBA" id="ARBA00022525"/>
    </source>
</evidence>
<gene>
    <name evidence="16" type="ORF">GSONMT00019364001</name>
</gene>
<evidence type="ECO:0000256" key="5">
    <source>
        <dbReference type="ARBA" id="ARBA00022670"/>
    </source>
</evidence>
<keyword evidence="4" id="KW-0272">Extracellular matrix</keyword>
<evidence type="ECO:0000256" key="2">
    <source>
        <dbReference type="ARBA" id="ARBA00022473"/>
    </source>
</evidence>
<dbReference type="GO" id="GO:0006508">
    <property type="term" value="P:proteolysis"/>
    <property type="evidence" value="ECO:0007669"/>
    <property type="project" value="UniProtKB-KW"/>
</dbReference>
<comment type="subunit">
    <text evidence="14">Oligomer of disulfide-linked homodimers.</text>
</comment>
<keyword evidence="2" id="KW-0217">Developmental protein</keyword>
<evidence type="ECO:0000256" key="7">
    <source>
        <dbReference type="ARBA" id="ARBA00022801"/>
    </source>
</evidence>
<dbReference type="PANTHER" id="PTHR11841">
    <property type="entry name" value="REELIN"/>
    <property type="match status" value="1"/>
</dbReference>
<dbReference type="EMBL" id="FR905067">
    <property type="protein sequence ID" value="CDQ75629.1"/>
    <property type="molecule type" value="Genomic_DNA"/>
</dbReference>
<dbReference type="Proteomes" id="UP000193380">
    <property type="component" value="Unassembled WGS sequence"/>
</dbReference>
<comment type="subcellular location">
    <subcellularLocation>
        <location evidence="1">Secreted</location>
        <location evidence="1">Extracellular space</location>
        <location evidence="1">Extracellular matrix</location>
    </subcellularLocation>
</comment>
<dbReference type="PaxDb" id="8022-A0A060XE88"/>
<dbReference type="Pfam" id="PF21471">
    <property type="entry name" value="Reelin_subrepeat-B"/>
    <property type="match status" value="1"/>
</dbReference>
<evidence type="ECO:0000256" key="9">
    <source>
        <dbReference type="ARBA" id="ARBA00022833"/>
    </source>
</evidence>
<accession>A0A060XE88</accession>
<evidence type="ECO:0000256" key="14">
    <source>
        <dbReference type="ARBA" id="ARBA00044961"/>
    </source>
</evidence>
<keyword evidence="8" id="KW-0720">Serine protease</keyword>
<protein>
    <recommendedName>
        <fullName evidence="13">Reelin</fullName>
    </recommendedName>
</protein>
<keyword evidence="7" id="KW-0378">Hydrolase</keyword>
<comment type="function">
    <text evidence="15">Extracellular matrix serine protease secreted by pioneer neurons that plays a role in layering of neurons in the cerebral cortex and cerebellum by coordinating cell positioning during neurodevelopment. Regulates microtubule function in neurons and neuronal migration. Binding to the extracellular domains of lipoprotein receptors VLDLR and LRP8/APOER2 induces tyrosine phosphorylation of DAB1 and modulation of TAU phosphorylation. Affects migration of sympathetic preganglionic neurons in the spinal cord, where it seems to act as a barrier to neuronal migration. Enzymatic activity is important for the modulation of cell adhesion.</text>
</comment>
<keyword evidence="3" id="KW-0964">Secreted</keyword>
<evidence type="ECO:0000256" key="4">
    <source>
        <dbReference type="ARBA" id="ARBA00022530"/>
    </source>
</evidence>
<keyword evidence="5" id="KW-0645">Protease</keyword>